<organism evidence="2 3">
    <name type="scientific">Alienimonas californiensis</name>
    <dbReference type="NCBI Taxonomy" id="2527989"/>
    <lineage>
        <taxon>Bacteria</taxon>
        <taxon>Pseudomonadati</taxon>
        <taxon>Planctomycetota</taxon>
        <taxon>Planctomycetia</taxon>
        <taxon>Planctomycetales</taxon>
        <taxon>Planctomycetaceae</taxon>
        <taxon>Alienimonas</taxon>
    </lineage>
</organism>
<gene>
    <name evidence="2" type="ORF">CA12_34070</name>
</gene>
<reference evidence="2 3" key="1">
    <citation type="submission" date="2019-02" db="EMBL/GenBank/DDBJ databases">
        <title>Deep-cultivation of Planctomycetes and their phenomic and genomic characterization uncovers novel biology.</title>
        <authorList>
            <person name="Wiegand S."/>
            <person name="Jogler M."/>
            <person name="Boedeker C."/>
            <person name="Pinto D."/>
            <person name="Vollmers J."/>
            <person name="Rivas-Marin E."/>
            <person name="Kohn T."/>
            <person name="Peeters S.H."/>
            <person name="Heuer A."/>
            <person name="Rast P."/>
            <person name="Oberbeckmann S."/>
            <person name="Bunk B."/>
            <person name="Jeske O."/>
            <person name="Meyerdierks A."/>
            <person name="Storesund J.E."/>
            <person name="Kallscheuer N."/>
            <person name="Luecker S."/>
            <person name="Lage O.M."/>
            <person name="Pohl T."/>
            <person name="Merkel B.J."/>
            <person name="Hornburger P."/>
            <person name="Mueller R.-W."/>
            <person name="Bruemmer F."/>
            <person name="Labrenz M."/>
            <person name="Spormann A.M."/>
            <person name="Op den Camp H."/>
            <person name="Overmann J."/>
            <person name="Amann R."/>
            <person name="Jetten M.S.M."/>
            <person name="Mascher T."/>
            <person name="Medema M.H."/>
            <person name="Devos D.P."/>
            <person name="Kaster A.-K."/>
            <person name="Ovreas L."/>
            <person name="Rohde M."/>
            <person name="Galperin M.Y."/>
            <person name="Jogler C."/>
        </authorList>
    </citation>
    <scope>NUCLEOTIDE SEQUENCE [LARGE SCALE GENOMIC DNA]</scope>
    <source>
        <strain evidence="2 3">CA12</strain>
    </source>
</reference>
<accession>A0A517PD27</accession>
<feature type="region of interest" description="Disordered" evidence="1">
    <location>
        <begin position="269"/>
        <end position="299"/>
    </location>
</feature>
<protein>
    <submittedName>
        <fullName evidence="2">Uncharacterized protein</fullName>
    </submittedName>
</protein>
<keyword evidence="3" id="KW-1185">Reference proteome</keyword>
<dbReference type="Proteomes" id="UP000318741">
    <property type="component" value="Chromosome"/>
</dbReference>
<dbReference type="KEGG" id="acaf:CA12_34070"/>
<evidence type="ECO:0000256" key="1">
    <source>
        <dbReference type="SAM" id="MobiDB-lite"/>
    </source>
</evidence>
<proteinExistence type="predicted"/>
<dbReference type="OrthoDB" id="212175at2"/>
<evidence type="ECO:0000313" key="3">
    <source>
        <dbReference type="Proteomes" id="UP000318741"/>
    </source>
</evidence>
<evidence type="ECO:0000313" key="2">
    <source>
        <dbReference type="EMBL" id="QDT17287.1"/>
    </source>
</evidence>
<sequence length="299" mass="32414">MWQVIPTALRLILNSELLRPLVGRTLKPGARFAVGLIAVPLFRWTLKTVRLQHFDRELEKDLEEWFAASALLLLCTANMEQLLFQQLGFEPRDWISLGFRLLLAIGVVEAMPDVALFPVLHPKPKLPTKADFGRDKGWFGLRKVMPAYLKGMVCQHLARSSPVLAILACVVGGVVDKEGNIPPERRNEWIAGWCCYGAAISQYLVMGLMASREEAANVLAAYDAKVAQDRAELVSELRAELAHGASCPLPRRAAATGVPAAGVPAAGTVQAVRSAEPAPPPVVDDAEPGPIPVRHGGGE</sequence>
<name>A0A517PD27_9PLAN</name>
<dbReference type="AlphaFoldDB" id="A0A517PD27"/>
<dbReference type="EMBL" id="CP036265">
    <property type="protein sequence ID" value="QDT17287.1"/>
    <property type="molecule type" value="Genomic_DNA"/>
</dbReference>
<dbReference type="RefSeq" id="WP_145360170.1">
    <property type="nucleotide sequence ID" value="NZ_CP036265.1"/>
</dbReference>